<name>B8BBR5_ORYSI</name>
<dbReference type="AlphaFoldDB" id="B8BBR5"/>
<evidence type="ECO:0000313" key="2">
    <source>
        <dbReference type="Proteomes" id="UP000007015"/>
    </source>
</evidence>
<dbReference type="GO" id="GO:0004620">
    <property type="term" value="F:phospholipase activity"/>
    <property type="evidence" value="ECO:0007669"/>
    <property type="project" value="TreeGrafter"/>
</dbReference>
<organism evidence="1 2">
    <name type="scientific">Oryza sativa subsp. indica</name>
    <name type="common">Rice</name>
    <dbReference type="NCBI Taxonomy" id="39946"/>
    <lineage>
        <taxon>Eukaryota</taxon>
        <taxon>Viridiplantae</taxon>
        <taxon>Streptophyta</taxon>
        <taxon>Embryophyta</taxon>
        <taxon>Tracheophyta</taxon>
        <taxon>Spermatophyta</taxon>
        <taxon>Magnoliopsida</taxon>
        <taxon>Liliopsida</taxon>
        <taxon>Poales</taxon>
        <taxon>Poaceae</taxon>
        <taxon>BOP clade</taxon>
        <taxon>Oryzoideae</taxon>
        <taxon>Oryzeae</taxon>
        <taxon>Oryzinae</taxon>
        <taxon>Oryza</taxon>
        <taxon>Oryza sativa</taxon>
    </lineage>
</organism>
<dbReference type="PANTHER" id="PTHR32176">
    <property type="entry name" value="XYLOSE ISOMERASE"/>
    <property type="match status" value="1"/>
</dbReference>
<dbReference type="Proteomes" id="UP000007015">
    <property type="component" value="Chromosome 8"/>
</dbReference>
<dbReference type="EMBL" id="CM000133">
    <property type="protein sequence ID" value="EEC83739.1"/>
    <property type="molecule type" value="Genomic_DNA"/>
</dbReference>
<dbReference type="PANTHER" id="PTHR32176:SF103">
    <property type="entry name" value="OS08G0376550 PROTEIN"/>
    <property type="match status" value="1"/>
</dbReference>
<protein>
    <submittedName>
        <fullName evidence="1">Uncharacterized protein</fullName>
    </submittedName>
</protein>
<accession>B8BBR5</accession>
<dbReference type="Gramene" id="BGIOSGA026812-TA">
    <property type="protein sequence ID" value="BGIOSGA026812-PA"/>
    <property type="gene ID" value="BGIOSGA026812"/>
</dbReference>
<sequence>MHLQSVVQQLLGDKRVDQTITNIVVPTFDIKLLQPTIFSTYDVCLMNISLTALLNMLKSMINMATLAQHVKEQDHETEGLEWHDA</sequence>
<dbReference type="Gene3D" id="3.40.1090.10">
    <property type="entry name" value="Cytosolic phospholipase A2 catalytic domain"/>
    <property type="match status" value="1"/>
</dbReference>
<proteinExistence type="predicted"/>
<dbReference type="STRING" id="39946.B8BBR5"/>
<gene>
    <name evidence="1" type="ORF">OsI_29598</name>
</gene>
<evidence type="ECO:0000313" key="1">
    <source>
        <dbReference type="EMBL" id="EEC83739.1"/>
    </source>
</evidence>
<dbReference type="HOGENOM" id="CLU_2516658_0_0_1"/>
<reference evidence="1 2" key="1">
    <citation type="journal article" date="2005" name="PLoS Biol.">
        <title>The genomes of Oryza sativa: a history of duplications.</title>
        <authorList>
            <person name="Yu J."/>
            <person name="Wang J."/>
            <person name="Lin W."/>
            <person name="Li S."/>
            <person name="Li H."/>
            <person name="Zhou J."/>
            <person name="Ni P."/>
            <person name="Dong W."/>
            <person name="Hu S."/>
            <person name="Zeng C."/>
            <person name="Zhang J."/>
            <person name="Zhang Y."/>
            <person name="Li R."/>
            <person name="Xu Z."/>
            <person name="Li S."/>
            <person name="Li X."/>
            <person name="Zheng H."/>
            <person name="Cong L."/>
            <person name="Lin L."/>
            <person name="Yin J."/>
            <person name="Geng J."/>
            <person name="Li G."/>
            <person name="Shi J."/>
            <person name="Liu J."/>
            <person name="Lv H."/>
            <person name="Li J."/>
            <person name="Wang J."/>
            <person name="Deng Y."/>
            <person name="Ran L."/>
            <person name="Shi X."/>
            <person name="Wang X."/>
            <person name="Wu Q."/>
            <person name="Li C."/>
            <person name="Ren X."/>
            <person name="Wang J."/>
            <person name="Wang X."/>
            <person name="Li D."/>
            <person name="Liu D."/>
            <person name="Zhang X."/>
            <person name="Ji Z."/>
            <person name="Zhao W."/>
            <person name="Sun Y."/>
            <person name="Zhang Z."/>
            <person name="Bao J."/>
            <person name="Han Y."/>
            <person name="Dong L."/>
            <person name="Ji J."/>
            <person name="Chen P."/>
            <person name="Wu S."/>
            <person name="Liu J."/>
            <person name="Xiao Y."/>
            <person name="Bu D."/>
            <person name="Tan J."/>
            <person name="Yang L."/>
            <person name="Ye C."/>
            <person name="Zhang J."/>
            <person name="Xu J."/>
            <person name="Zhou Y."/>
            <person name="Yu Y."/>
            <person name="Zhang B."/>
            <person name="Zhuang S."/>
            <person name="Wei H."/>
            <person name="Liu B."/>
            <person name="Lei M."/>
            <person name="Yu H."/>
            <person name="Li Y."/>
            <person name="Xu H."/>
            <person name="Wei S."/>
            <person name="He X."/>
            <person name="Fang L."/>
            <person name="Zhang Z."/>
            <person name="Zhang Y."/>
            <person name="Huang X."/>
            <person name="Su Z."/>
            <person name="Tong W."/>
            <person name="Li J."/>
            <person name="Tong Z."/>
            <person name="Li S."/>
            <person name="Ye J."/>
            <person name="Wang L."/>
            <person name="Fang L."/>
            <person name="Lei T."/>
            <person name="Chen C."/>
            <person name="Chen H."/>
            <person name="Xu Z."/>
            <person name="Li H."/>
            <person name="Huang H."/>
            <person name="Zhang F."/>
            <person name="Xu H."/>
            <person name="Li N."/>
            <person name="Zhao C."/>
            <person name="Li S."/>
            <person name="Dong L."/>
            <person name="Huang Y."/>
            <person name="Li L."/>
            <person name="Xi Y."/>
            <person name="Qi Q."/>
            <person name="Li W."/>
            <person name="Zhang B."/>
            <person name="Hu W."/>
            <person name="Zhang Y."/>
            <person name="Tian X."/>
            <person name="Jiao Y."/>
            <person name="Liang X."/>
            <person name="Jin J."/>
            <person name="Gao L."/>
            <person name="Zheng W."/>
            <person name="Hao B."/>
            <person name="Liu S."/>
            <person name="Wang W."/>
            <person name="Yuan L."/>
            <person name="Cao M."/>
            <person name="McDermott J."/>
            <person name="Samudrala R."/>
            <person name="Wang J."/>
            <person name="Wong G.K."/>
            <person name="Yang H."/>
        </authorList>
    </citation>
    <scope>NUCLEOTIDE SEQUENCE [LARGE SCALE GENOMIC DNA]</scope>
    <source>
        <strain evidence="2">cv. 93-11</strain>
    </source>
</reference>
<keyword evidence="2" id="KW-1185">Reference proteome</keyword>
<dbReference type="GO" id="GO:0047372">
    <property type="term" value="F:monoacylglycerol lipase activity"/>
    <property type="evidence" value="ECO:0007669"/>
    <property type="project" value="TreeGrafter"/>
</dbReference>